<feature type="domain" description="Beta-lactamase-related" evidence="2">
    <location>
        <begin position="39"/>
        <end position="360"/>
    </location>
</feature>
<dbReference type="Proteomes" id="UP000626844">
    <property type="component" value="Unassembled WGS sequence"/>
</dbReference>
<keyword evidence="1" id="KW-0472">Membrane</keyword>
<evidence type="ECO:0000313" key="4">
    <source>
        <dbReference type="Proteomes" id="UP000626844"/>
    </source>
</evidence>
<dbReference type="InterPro" id="IPR012338">
    <property type="entry name" value="Beta-lactam/transpept-like"/>
</dbReference>
<protein>
    <submittedName>
        <fullName evidence="3">Beta-lactamase family protein</fullName>
    </submittedName>
</protein>
<evidence type="ECO:0000313" key="3">
    <source>
        <dbReference type="EMBL" id="MBD1381762.1"/>
    </source>
</evidence>
<dbReference type="PANTHER" id="PTHR46825">
    <property type="entry name" value="D-ALANYL-D-ALANINE-CARBOXYPEPTIDASE/ENDOPEPTIDASE AMPH"/>
    <property type="match status" value="1"/>
</dbReference>
<accession>A0A926NPM7</accession>
<dbReference type="EMBL" id="JACXAI010000021">
    <property type="protein sequence ID" value="MBD1381762.1"/>
    <property type="molecule type" value="Genomic_DNA"/>
</dbReference>
<dbReference type="Gene3D" id="3.40.710.10">
    <property type="entry name" value="DD-peptidase/beta-lactamase superfamily"/>
    <property type="match status" value="1"/>
</dbReference>
<evidence type="ECO:0000256" key="1">
    <source>
        <dbReference type="SAM" id="Phobius"/>
    </source>
</evidence>
<proteinExistence type="predicted"/>
<sequence length="486" mass="54172">MRILVTPPKVILLCVLLISFFTFLPVYHVSAEQDIKMTIDNYVETFLEKHRIPGASIAIVHENKIFYSNGWGVTGEGEKVTTKTPFLLGSISKSLTGLAIMKLIEEDTVNLEDPVQKYIPWFTLKDQQAAAQITIKHLLSHTSGISTYSGLLKADQGSKNLNAIKNNVKSLSNVDLTALPGAKYQYSDANYIILGALIEEVTNQTFSDYMKQQIFLPLGMTNTGADKKTAYKKGYHAGYQSWLGIPRKSKVPYDNGGAPYGYIAASAKDMVQYIKLLNQRGNNNLLTKKNMDLYLSPLIQIPENEYYGFGLKITSPDSENEMIWHSGSTPDSHAELFFIPESGWGGVILTNKNHIQEEVALPYLKQGIINILNGDELVDIPKYIPIVQLVIIAIICLLFVMFIYLLVKVKSGKIRKGKPWCFAGIILFVLSIIIVPLLIYSVKSPWHVINGFAADIALLIRMMVILLALNGLLSIYVSFKKLKEGS</sequence>
<keyword evidence="1" id="KW-0812">Transmembrane</keyword>
<dbReference type="Pfam" id="PF00144">
    <property type="entry name" value="Beta-lactamase"/>
    <property type="match status" value="1"/>
</dbReference>
<dbReference type="PANTHER" id="PTHR46825:SF9">
    <property type="entry name" value="BETA-LACTAMASE-RELATED DOMAIN-CONTAINING PROTEIN"/>
    <property type="match status" value="1"/>
</dbReference>
<dbReference type="InterPro" id="IPR001466">
    <property type="entry name" value="Beta-lactam-related"/>
</dbReference>
<feature type="transmembrane region" description="Helical" evidence="1">
    <location>
        <begin position="386"/>
        <end position="407"/>
    </location>
</feature>
<comment type="caution">
    <text evidence="3">The sequence shown here is derived from an EMBL/GenBank/DDBJ whole genome shotgun (WGS) entry which is preliminary data.</text>
</comment>
<feature type="transmembrane region" description="Helical" evidence="1">
    <location>
        <begin position="419"/>
        <end position="439"/>
    </location>
</feature>
<dbReference type="InterPro" id="IPR050491">
    <property type="entry name" value="AmpC-like"/>
</dbReference>
<keyword evidence="4" id="KW-1185">Reference proteome</keyword>
<dbReference type="SUPFAM" id="SSF56601">
    <property type="entry name" value="beta-lactamase/transpeptidase-like"/>
    <property type="match status" value="1"/>
</dbReference>
<dbReference type="AlphaFoldDB" id="A0A926NPM7"/>
<dbReference type="RefSeq" id="WP_191159359.1">
    <property type="nucleotide sequence ID" value="NZ_JACXAI010000021.1"/>
</dbReference>
<gene>
    <name evidence="3" type="ORF">IC621_16135</name>
</gene>
<name>A0A926NPM7_9BACI</name>
<keyword evidence="1" id="KW-1133">Transmembrane helix</keyword>
<evidence type="ECO:0000259" key="2">
    <source>
        <dbReference type="Pfam" id="PF00144"/>
    </source>
</evidence>
<feature type="transmembrane region" description="Helical" evidence="1">
    <location>
        <begin position="459"/>
        <end position="479"/>
    </location>
</feature>
<organism evidence="3 4">
    <name type="scientific">Metabacillus arenae</name>
    <dbReference type="NCBI Taxonomy" id="2771434"/>
    <lineage>
        <taxon>Bacteria</taxon>
        <taxon>Bacillati</taxon>
        <taxon>Bacillota</taxon>
        <taxon>Bacilli</taxon>
        <taxon>Bacillales</taxon>
        <taxon>Bacillaceae</taxon>
        <taxon>Metabacillus</taxon>
    </lineage>
</organism>
<reference evidence="3" key="1">
    <citation type="submission" date="2020-09" db="EMBL/GenBank/DDBJ databases">
        <title>A novel bacterium of genus Bacillus, isolated from South China Sea.</title>
        <authorList>
            <person name="Huang H."/>
            <person name="Mo K."/>
            <person name="Hu Y."/>
        </authorList>
    </citation>
    <scope>NUCLEOTIDE SEQUENCE</scope>
    <source>
        <strain evidence="3">IB182487</strain>
    </source>
</reference>